<evidence type="ECO:0000313" key="3">
    <source>
        <dbReference type="EMBL" id="DAD87654.1"/>
    </source>
</evidence>
<feature type="transmembrane region" description="Helical" evidence="2">
    <location>
        <begin position="80"/>
        <end position="98"/>
    </location>
</feature>
<evidence type="ECO:0000256" key="1">
    <source>
        <dbReference type="SAM" id="MobiDB-lite"/>
    </source>
</evidence>
<proteinExistence type="predicted"/>
<reference evidence="3" key="1">
    <citation type="journal article" date="2021" name="Proc. Natl. Acad. Sci. U.S.A.">
        <title>A Catalog of Tens of Thousands of Viruses from Human Metagenomes Reveals Hidden Associations with Chronic Diseases.</title>
        <authorList>
            <person name="Tisza M.J."/>
            <person name="Buck C.B."/>
        </authorList>
    </citation>
    <scope>NUCLEOTIDE SEQUENCE</scope>
    <source>
        <strain evidence="3">CtoMB99</strain>
    </source>
</reference>
<keyword evidence="2" id="KW-0472">Membrane</keyword>
<keyword evidence="2" id="KW-0812">Transmembrane</keyword>
<name>A0A8S5MZ74_9CAUD</name>
<keyword evidence="2" id="KW-1133">Transmembrane helix</keyword>
<sequence length="99" mass="11103">MTHEELIALTHDNEQRSKSNTHRIDKLEEQQKQFNKLVSSVAVLAEKQSQIGDDVDNIKHDIKILAEKPAKRWDGIVDKIISAIIAAIMGYALARIGLS</sequence>
<organism evidence="3">
    <name type="scientific">Siphoviridae sp. ctoMB99</name>
    <dbReference type="NCBI Taxonomy" id="2826459"/>
    <lineage>
        <taxon>Viruses</taxon>
        <taxon>Duplodnaviria</taxon>
        <taxon>Heunggongvirae</taxon>
        <taxon>Uroviricota</taxon>
        <taxon>Caudoviricetes</taxon>
    </lineage>
</organism>
<dbReference type="EMBL" id="BK015023">
    <property type="protein sequence ID" value="DAD87654.1"/>
    <property type="molecule type" value="Genomic_DNA"/>
</dbReference>
<protein>
    <submittedName>
        <fullName evidence="3">Hemolysin XhlA</fullName>
    </submittedName>
</protein>
<feature type="region of interest" description="Disordered" evidence="1">
    <location>
        <begin position="1"/>
        <end position="22"/>
    </location>
</feature>
<accession>A0A8S5MZ74</accession>
<evidence type="ECO:0000256" key="2">
    <source>
        <dbReference type="SAM" id="Phobius"/>
    </source>
</evidence>